<accession>A0A9X9F7Z1</accession>
<keyword evidence="1" id="KW-0812">Transmembrane</keyword>
<proteinExistence type="predicted"/>
<gene>
    <name evidence="2" type="ORF">FC695_03535</name>
</gene>
<organism evidence="2 3">
    <name type="scientific">Bacillus cereus</name>
    <dbReference type="NCBI Taxonomy" id="1396"/>
    <lineage>
        <taxon>Bacteria</taxon>
        <taxon>Bacillati</taxon>
        <taxon>Bacillota</taxon>
        <taxon>Bacilli</taxon>
        <taxon>Bacillales</taxon>
        <taxon>Bacillaceae</taxon>
        <taxon>Bacillus</taxon>
        <taxon>Bacillus cereus group</taxon>
    </lineage>
</organism>
<protein>
    <submittedName>
        <fullName evidence="2">DUF2306 domain-containing protein</fullName>
    </submittedName>
</protein>
<dbReference type="EMBL" id="SZOH01000179">
    <property type="protein sequence ID" value="TKJ07493.1"/>
    <property type="molecule type" value="Genomic_DNA"/>
</dbReference>
<evidence type="ECO:0000313" key="2">
    <source>
        <dbReference type="EMBL" id="TKJ07493.1"/>
    </source>
</evidence>
<keyword evidence="1" id="KW-0472">Membrane</keyword>
<keyword evidence="1" id="KW-1133">Transmembrane helix</keyword>
<sequence>YLFYVAIFSYSFAIYGYLARKKRWKNWLHHHIRGMLGSYIGAVTALLVNIGIHIPILNLLPPIWFWFLPTLIGIPLVASVSKKYKKRS</sequence>
<dbReference type="Proteomes" id="UP000308444">
    <property type="component" value="Unassembled WGS sequence"/>
</dbReference>
<evidence type="ECO:0000313" key="3">
    <source>
        <dbReference type="Proteomes" id="UP000308444"/>
    </source>
</evidence>
<feature type="transmembrane region" description="Helical" evidence="1">
    <location>
        <begin position="63"/>
        <end position="81"/>
    </location>
</feature>
<feature type="non-terminal residue" evidence="2">
    <location>
        <position position="1"/>
    </location>
</feature>
<evidence type="ECO:0000256" key="1">
    <source>
        <dbReference type="SAM" id="Phobius"/>
    </source>
</evidence>
<reference evidence="2 3" key="1">
    <citation type="journal article" date="2019" name="Environ. Microbiol.">
        <title>An active ?-lactamase is a part of an orchestrated cell wall stress resistance network of Bacillus subtilis and related rhizosphere species.</title>
        <authorList>
            <person name="Bucher T."/>
            <person name="Keren-Paz A."/>
            <person name="Hausser J."/>
            <person name="Olender T."/>
            <person name="Cytryn E."/>
            <person name="Kolodkin-Gal I."/>
        </authorList>
    </citation>
    <scope>NUCLEOTIDE SEQUENCE [LARGE SCALE GENOMIC DNA]</scope>
    <source>
        <strain evidence="2 3">I32</strain>
    </source>
</reference>
<comment type="caution">
    <text evidence="2">The sequence shown here is derived from an EMBL/GenBank/DDBJ whole genome shotgun (WGS) entry which is preliminary data.</text>
</comment>
<dbReference type="AlphaFoldDB" id="A0A9X9F7Z1"/>
<name>A0A9X9F7Z1_BACCE</name>
<feature type="transmembrane region" description="Helical" evidence="1">
    <location>
        <begin position="36"/>
        <end position="57"/>
    </location>
</feature>